<reference evidence="1 2" key="1">
    <citation type="submission" date="2016-10" db="EMBL/GenBank/DDBJ databases">
        <authorList>
            <person name="de Groot N.N."/>
        </authorList>
    </citation>
    <scope>NUCLEOTIDE SEQUENCE [LARGE SCALE GENOMIC DNA]</scope>
    <source>
        <strain evidence="1 2">DSM 15893</strain>
    </source>
</reference>
<protein>
    <submittedName>
        <fullName evidence="1">Uncharacterized protein</fullName>
    </submittedName>
</protein>
<organism evidence="1 2">
    <name type="scientific">Enterovibrio norvegicus DSM 15893</name>
    <dbReference type="NCBI Taxonomy" id="1121869"/>
    <lineage>
        <taxon>Bacteria</taxon>
        <taxon>Pseudomonadati</taxon>
        <taxon>Pseudomonadota</taxon>
        <taxon>Gammaproteobacteria</taxon>
        <taxon>Vibrionales</taxon>
        <taxon>Vibrionaceae</taxon>
        <taxon>Enterovibrio</taxon>
    </lineage>
</organism>
<name>A0A1I5NZM2_9GAMM</name>
<dbReference type="Proteomes" id="UP000182692">
    <property type="component" value="Unassembled WGS sequence"/>
</dbReference>
<proteinExistence type="predicted"/>
<dbReference type="AlphaFoldDB" id="A0A1I5NZM2"/>
<accession>A0A1I5NZM2</accession>
<evidence type="ECO:0000313" key="2">
    <source>
        <dbReference type="Proteomes" id="UP000182692"/>
    </source>
</evidence>
<evidence type="ECO:0000313" key="1">
    <source>
        <dbReference type="EMBL" id="SFP26721.1"/>
    </source>
</evidence>
<gene>
    <name evidence="1" type="ORF">SAMN03084138_01741</name>
</gene>
<sequence length="65" mass="7536">MKIRVSTACCSREIKQQMFAHSDYSLRKIGNLKVSRRIFTQNIGEALGMEKHRSFRPGSRNVKTH</sequence>
<dbReference type="EMBL" id="FOWR01000011">
    <property type="protein sequence ID" value="SFP26721.1"/>
    <property type="molecule type" value="Genomic_DNA"/>
</dbReference>